<organism evidence="2">
    <name type="scientific">Ixodes scapularis</name>
    <name type="common">Black-legged tick</name>
    <name type="synonym">Deer tick</name>
    <dbReference type="NCBI Taxonomy" id="6945"/>
    <lineage>
        <taxon>Eukaryota</taxon>
        <taxon>Metazoa</taxon>
        <taxon>Ecdysozoa</taxon>
        <taxon>Arthropoda</taxon>
        <taxon>Chelicerata</taxon>
        <taxon>Arachnida</taxon>
        <taxon>Acari</taxon>
        <taxon>Parasitiformes</taxon>
        <taxon>Ixodida</taxon>
        <taxon>Ixodoidea</taxon>
        <taxon>Ixodidae</taxon>
        <taxon>Ixodinae</taxon>
        <taxon>Ixodes</taxon>
    </lineage>
</organism>
<feature type="signal peptide" evidence="1">
    <location>
        <begin position="1"/>
        <end position="19"/>
    </location>
</feature>
<name>Q4PN67_IXOSC</name>
<accession>Q4PN67</accession>
<evidence type="ECO:0000256" key="1">
    <source>
        <dbReference type="SAM" id="SignalP"/>
    </source>
</evidence>
<reference evidence="2" key="2">
    <citation type="journal article" date="2006" name="Insect Biochem. Mol. Biol.">
        <title>An annotated catalog of salivary gland transcripts from Ixodes scapularis ticks.</title>
        <authorList>
            <person name="Ribeiro J.M."/>
            <person name="Alarcon-Chaidez F."/>
            <person name="Francischetti I.M."/>
            <person name="Mans B.J."/>
            <person name="Mather T.N."/>
            <person name="Valenzuela J.G."/>
            <person name="Wikel S.K."/>
        </authorList>
    </citation>
    <scope>NUCLEOTIDE SEQUENCE</scope>
    <source>
        <strain evidence="2">IS-6-12-J-cluster-105</strain>
        <tissue evidence="2">Salivary glands</tissue>
    </source>
</reference>
<keyword evidence="1" id="KW-0732">Signal</keyword>
<evidence type="ECO:0000313" key="2">
    <source>
        <dbReference type="EMBL" id="AAY66543.1"/>
    </source>
</evidence>
<protein>
    <submittedName>
        <fullName evidence="2">Putative secreted protein</fullName>
    </submittedName>
</protein>
<feature type="chain" id="PRO_5004241046" evidence="1">
    <location>
        <begin position="20"/>
        <end position="44"/>
    </location>
</feature>
<proteinExistence type="evidence at transcript level"/>
<dbReference type="EMBL" id="DQ065906">
    <property type="protein sequence ID" value="AAY66543.1"/>
    <property type="molecule type" value="mRNA"/>
</dbReference>
<sequence>MNTFIVVLVSSLVLTDVWGVCRLRSTAPGVRWFHQWNLFFTKRM</sequence>
<dbReference type="AlphaFoldDB" id="Q4PN67"/>
<reference evidence="2" key="1">
    <citation type="submission" date="2005-05" db="EMBL/GenBank/DDBJ databases">
        <authorList>
            <person name="Tseng H.-P."/>
            <person name="Hseu T.-H."/>
            <person name="Buhler D.R."/>
            <person name="Wang W.-D."/>
            <person name="Tsai H.-L."/>
            <person name="Hu C.-H."/>
        </authorList>
    </citation>
    <scope>NUCLEOTIDE SEQUENCE</scope>
    <source>
        <strain evidence="2">IS-6-12-J-cluster-105</strain>
        <tissue evidence="2">Salivary glands</tissue>
    </source>
</reference>